<sequence length="334" mass="36092">MTAETIAQERVYNKPDQVTNRLGATGQHNWHQRSAEYVQAIVFYTLKSNNTFCGMVIQFNNGVQSHVGETSSGVANYASLTFTNDSIRQIQVRVVSNVVVAMYVQTTKGNEYITPGNEAPTTADDWQIVTGKEDDIPPQDMILTAISSSQTDNQITSIKFYYKTDVVLYQAVTDVVYDAWNVPQLTTLDGVSTSTAVNNTSEAQTMVITFSESLSESLSLDFTAGVKVGSTVKGSVGIPLVANGEVSASVETSVEFHVGGVITNTKGFDFQSRVVVDGNQTVVARMSVTSYRFTGNFTSQISDVFAHAGPVSRTATGTAVFVSGHDAQVTFDYL</sequence>
<dbReference type="SUPFAM" id="SSF56973">
    <property type="entry name" value="Aerolisin/ETX pore-forming domain"/>
    <property type="match status" value="1"/>
</dbReference>
<dbReference type="Proteomes" id="UP000244880">
    <property type="component" value="Unassembled WGS sequence"/>
</dbReference>
<dbReference type="RefSeq" id="WP_181364433.1">
    <property type="nucleotide sequence ID" value="NZ_OMOR01000001.1"/>
</dbReference>
<name>A0A2R8BCL5_9RHOB</name>
<protein>
    <submittedName>
        <fullName evidence="1">Uncharacterized protein</fullName>
    </submittedName>
</protein>
<dbReference type="AlphaFoldDB" id="A0A2R8BCL5"/>
<organism evidence="1 2">
    <name type="scientific">Ascidiaceihabitans donghaensis</name>
    <dbReference type="NCBI Taxonomy" id="1510460"/>
    <lineage>
        <taxon>Bacteria</taxon>
        <taxon>Pseudomonadati</taxon>
        <taxon>Pseudomonadota</taxon>
        <taxon>Alphaproteobacteria</taxon>
        <taxon>Rhodobacterales</taxon>
        <taxon>Paracoccaceae</taxon>
        <taxon>Ascidiaceihabitans</taxon>
    </lineage>
</organism>
<evidence type="ECO:0000313" key="1">
    <source>
        <dbReference type="EMBL" id="SPH20825.1"/>
    </source>
</evidence>
<proteinExistence type="predicted"/>
<evidence type="ECO:0000313" key="2">
    <source>
        <dbReference type="Proteomes" id="UP000244880"/>
    </source>
</evidence>
<dbReference type="InterPro" id="IPR004991">
    <property type="entry name" value="Aerolysin-like"/>
</dbReference>
<dbReference type="Gene3D" id="2.170.15.10">
    <property type="entry name" value="Proaerolysin, chain A, domain 3"/>
    <property type="match status" value="1"/>
</dbReference>
<dbReference type="Pfam" id="PF03318">
    <property type="entry name" value="ETX_MTX2"/>
    <property type="match status" value="1"/>
</dbReference>
<keyword evidence="2" id="KW-1185">Reference proteome</keyword>
<reference evidence="1 2" key="1">
    <citation type="submission" date="2018-03" db="EMBL/GenBank/DDBJ databases">
        <authorList>
            <person name="Keele B.F."/>
        </authorList>
    </citation>
    <scope>NUCLEOTIDE SEQUENCE [LARGE SCALE GENOMIC DNA]</scope>
    <source>
        <strain evidence="1 2">CECT 8599</strain>
    </source>
</reference>
<dbReference type="EMBL" id="OMOR01000001">
    <property type="protein sequence ID" value="SPH20825.1"/>
    <property type="molecule type" value="Genomic_DNA"/>
</dbReference>
<gene>
    <name evidence="1" type="ORF">ASD8599_01566</name>
</gene>
<accession>A0A2R8BCL5</accession>